<sequence>MTDAWSDWLLLRRQGGSELQADQRDELMRYRDGVLGGAALRPNDVLLDVGCGDGLIGFGAFEALRGALRVVFSDVSSKLLRLCEERAEAMGVSDRSSYVQASAEDLAGVGDESVDAVTTRSVLIYASRKRDAFAEFFRVLRPGGRLSIFEPINRRMFPEPPGMFWGWDVSAVAGLRDRVVAEIERRCGPDLRPMMDFDENDLVRLAEDAGFEEVELILQVSVTRPHPRDWEQVLHSSPNPLSPTLLEAVDGALESTEASLFLSALRGSVEAGVGQNRLAVAYLRARKG</sequence>
<accession>A0A934NH69</accession>
<evidence type="ECO:0000313" key="2">
    <source>
        <dbReference type="EMBL" id="MBJ7610176.1"/>
    </source>
</evidence>
<dbReference type="GO" id="GO:0032259">
    <property type="term" value="P:methylation"/>
    <property type="evidence" value="ECO:0007669"/>
    <property type="project" value="UniProtKB-KW"/>
</dbReference>
<dbReference type="EMBL" id="JAEKNN010000058">
    <property type="protein sequence ID" value="MBJ7610176.1"/>
    <property type="molecule type" value="Genomic_DNA"/>
</dbReference>
<dbReference type="InterPro" id="IPR013216">
    <property type="entry name" value="Methyltransf_11"/>
</dbReference>
<evidence type="ECO:0000313" key="3">
    <source>
        <dbReference type="Proteomes" id="UP000614410"/>
    </source>
</evidence>
<feature type="domain" description="Methyltransferase type 11" evidence="1">
    <location>
        <begin position="47"/>
        <end position="147"/>
    </location>
</feature>
<name>A0A934NH69_9BACT</name>
<keyword evidence="2" id="KW-0489">Methyltransferase</keyword>
<dbReference type="Gene3D" id="3.40.50.150">
    <property type="entry name" value="Vaccinia Virus protein VP39"/>
    <property type="match status" value="1"/>
</dbReference>
<reference evidence="2 3" key="1">
    <citation type="submission" date="2020-10" db="EMBL/GenBank/DDBJ databases">
        <title>Ca. Dormibacterota MAGs.</title>
        <authorList>
            <person name="Montgomery K."/>
        </authorList>
    </citation>
    <scope>NUCLEOTIDE SEQUENCE [LARGE SCALE GENOMIC DNA]</scope>
    <source>
        <strain evidence="2">Mitchell_Peninsula_5</strain>
    </source>
</reference>
<dbReference type="GO" id="GO:0008757">
    <property type="term" value="F:S-adenosylmethionine-dependent methyltransferase activity"/>
    <property type="evidence" value="ECO:0007669"/>
    <property type="project" value="InterPro"/>
</dbReference>
<proteinExistence type="predicted"/>
<evidence type="ECO:0000259" key="1">
    <source>
        <dbReference type="Pfam" id="PF08241"/>
    </source>
</evidence>
<dbReference type="Proteomes" id="UP000614410">
    <property type="component" value="Unassembled WGS sequence"/>
</dbReference>
<dbReference type="CDD" id="cd02440">
    <property type="entry name" value="AdoMet_MTases"/>
    <property type="match status" value="1"/>
</dbReference>
<gene>
    <name evidence="2" type="ORF">JF887_12205</name>
</gene>
<dbReference type="InterPro" id="IPR029063">
    <property type="entry name" value="SAM-dependent_MTases_sf"/>
</dbReference>
<dbReference type="Pfam" id="PF08241">
    <property type="entry name" value="Methyltransf_11"/>
    <property type="match status" value="1"/>
</dbReference>
<keyword evidence="2" id="KW-0808">Transferase</keyword>
<comment type="caution">
    <text evidence="2">The sequence shown here is derived from an EMBL/GenBank/DDBJ whole genome shotgun (WGS) entry which is preliminary data.</text>
</comment>
<organism evidence="2 3">
    <name type="scientific">Candidatus Amunia macphersoniae</name>
    <dbReference type="NCBI Taxonomy" id="3127014"/>
    <lineage>
        <taxon>Bacteria</taxon>
        <taxon>Bacillati</taxon>
        <taxon>Candidatus Dormiibacterota</taxon>
        <taxon>Candidatus Dormibacteria</taxon>
        <taxon>Candidatus Aeolococcales</taxon>
        <taxon>Candidatus Aeolococcaceae</taxon>
        <taxon>Candidatus Amunia</taxon>
    </lineage>
</organism>
<dbReference type="AlphaFoldDB" id="A0A934NH69"/>
<protein>
    <submittedName>
        <fullName evidence="2">Methyltransferase domain-containing protein</fullName>
    </submittedName>
</protein>
<dbReference type="SUPFAM" id="SSF53335">
    <property type="entry name" value="S-adenosyl-L-methionine-dependent methyltransferases"/>
    <property type="match status" value="1"/>
</dbReference>
<dbReference type="PANTHER" id="PTHR43591">
    <property type="entry name" value="METHYLTRANSFERASE"/>
    <property type="match status" value="1"/>
</dbReference>